<proteinExistence type="predicted"/>
<protein>
    <submittedName>
        <fullName evidence="2">Uncharacterized protein</fullName>
    </submittedName>
</protein>
<dbReference type="AlphaFoldDB" id="A0A3N4IQY8"/>
<sequence length="169" mass="19019">MEVVSLFRVLPDFFPLYKKHCKTCLPPFSPIRQICVSPDLPVLSPRYLSSLPIVSIAGTHTRSPSPGGRPNQKSKQLISNTTATTTSSPLPTNASKKNTTQCQLPILTTPHTLTLSSEEAAIRKFFVDATQEVDKDKPEDDRLLLRFTSGWARALKHRYRHGDKKYDWV</sequence>
<organism evidence="2 3">
    <name type="scientific">Choiromyces venosus 120613-1</name>
    <dbReference type="NCBI Taxonomy" id="1336337"/>
    <lineage>
        <taxon>Eukaryota</taxon>
        <taxon>Fungi</taxon>
        <taxon>Dikarya</taxon>
        <taxon>Ascomycota</taxon>
        <taxon>Pezizomycotina</taxon>
        <taxon>Pezizomycetes</taxon>
        <taxon>Pezizales</taxon>
        <taxon>Tuberaceae</taxon>
        <taxon>Choiromyces</taxon>
    </lineage>
</organism>
<name>A0A3N4IQY8_9PEZI</name>
<keyword evidence="3" id="KW-1185">Reference proteome</keyword>
<feature type="region of interest" description="Disordered" evidence="1">
    <location>
        <begin position="59"/>
        <end position="99"/>
    </location>
</feature>
<dbReference type="EMBL" id="ML120774">
    <property type="protein sequence ID" value="RPA88582.1"/>
    <property type="molecule type" value="Genomic_DNA"/>
</dbReference>
<accession>A0A3N4IQY8</accession>
<reference evidence="2 3" key="1">
    <citation type="journal article" date="2018" name="Nat. Ecol. Evol.">
        <title>Pezizomycetes genomes reveal the molecular basis of ectomycorrhizal truffle lifestyle.</title>
        <authorList>
            <person name="Murat C."/>
            <person name="Payen T."/>
            <person name="Noel B."/>
            <person name="Kuo A."/>
            <person name="Morin E."/>
            <person name="Chen J."/>
            <person name="Kohler A."/>
            <person name="Krizsan K."/>
            <person name="Balestrini R."/>
            <person name="Da Silva C."/>
            <person name="Montanini B."/>
            <person name="Hainaut M."/>
            <person name="Levati E."/>
            <person name="Barry K.W."/>
            <person name="Belfiori B."/>
            <person name="Cichocki N."/>
            <person name="Clum A."/>
            <person name="Dockter R.B."/>
            <person name="Fauchery L."/>
            <person name="Guy J."/>
            <person name="Iotti M."/>
            <person name="Le Tacon F."/>
            <person name="Lindquist E.A."/>
            <person name="Lipzen A."/>
            <person name="Malagnac F."/>
            <person name="Mello A."/>
            <person name="Molinier V."/>
            <person name="Miyauchi S."/>
            <person name="Poulain J."/>
            <person name="Riccioni C."/>
            <person name="Rubini A."/>
            <person name="Sitrit Y."/>
            <person name="Splivallo R."/>
            <person name="Traeger S."/>
            <person name="Wang M."/>
            <person name="Zifcakova L."/>
            <person name="Wipf D."/>
            <person name="Zambonelli A."/>
            <person name="Paolocci F."/>
            <person name="Nowrousian M."/>
            <person name="Ottonello S."/>
            <person name="Baldrian P."/>
            <person name="Spatafora J.W."/>
            <person name="Henrissat B."/>
            <person name="Nagy L.G."/>
            <person name="Aury J.M."/>
            <person name="Wincker P."/>
            <person name="Grigoriev I.V."/>
            <person name="Bonfante P."/>
            <person name="Martin F.M."/>
        </authorList>
    </citation>
    <scope>NUCLEOTIDE SEQUENCE [LARGE SCALE GENOMIC DNA]</scope>
    <source>
        <strain evidence="2 3">120613-1</strain>
    </source>
</reference>
<gene>
    <name evidence="2" type="ORF">L873DRAFT_1003701</name>
</gene>
<dbReference type="Proteomes" id="UP000276215">
    <property type="component" value="Unassembled WGS sequence"/>
</dbReference>
<feature type="compositionally biased region" description="Low complexity" evidence="1">
    <location>
        <begin position="79"/>
        <end position="95"/>
    </location>
</feature>
<dbReference type="STRING" id="1336337.A0A3N4IQY8"/>
<evidence type="ECO:0000313" key="2">
    <source>
        <dbReference type="EMBL" id="RPA88582.1"/>
    </source>
</evidence>
<evidence type="ECO:0000256" key="1">
    <source>
        <dbReference type="SAM" id="MobiDB-lite"/>
    </source>
</evidence>
<evidence type="ECO:0000313" key="3">
    <source>
        <dbReference type="Proteomes" id="UP000276215"/>
    </source>
</evidence>